<comment type="caution">
    <text evidence="2">The sequence shown here is derived from an EMBL/GenBank/DDBJ whole genome shotgun (WGS) entry which is preliminary data.</text>
</comment>
<dbReference type="Pfam" id="PF03891">
    <property type="entry name" value="DUF333"/>
    <property type="match status" value="1"/>
</dbReference>
<dbReference type="RefSeq" id="WP_153478156.1">
    <property type="nucleotide sequence ID" value="NZ_VWNA01000001.1"/>
</dbReference>
<proteinExistence type="predicted"/>
<name>A0A6A7XYR1_9HYPH</name>
<feature type="chain" id="PRO_5025594751" evidence="1">
    <location>
        <begin position="24"/>
        <end position="81"/>
    </location>
</feature>
<dbReference type="Proteomes" id="UP000332515">
    <property type="component" value="Unassembled WGS sequence"/>
</dbReference>
<keyword evidence="3" id="KW-1185">Reference proteome</keyword>
<dbReference type="InterPro" id="IPR005590">
    <property type="entry name" value="DUF333"/>
</dbReference>
<dbReference type="AlphaFoldDB" id="A0A6A7XYR1"/>
<organism evidence="2 3">
    <name type="scientific">Segnochrobactrum spirostomi</name>
    <dbReference type="NCBI Taxonomy" id="2608987"/>
    <lineage>
        <taxon>Bacteria</taxon>
        <taxon>Pseudomonadati</taxon>
        <taxon>Pseudomonadota</taxon>
        <taxon>Alphaproteobacteria</taxon>
        <taxon>Hyphomicrobiales</taxon>
        <taxon>Segnochrobactraceae</taxon>
        <taxon>Segnochrobactrum</taxon>
    </lineage>
</organism>
<feature type="signal peptide" evidence="1">
    <location>
        <begin position="1"/>
        <end position="23"/>
    </location>
</feature>
<protein>
    <submittedName>
        <fullName evidence="2">DUF333 domain-containing protein</fullName>
    </submittedName>
</protein>
<evidence type="ECO:0000313" key="2">
    <source>
        <dbReference type="EMBL" id="MQT11458.1"/>
    </source>
</evidence>
<reference evidence="2 3" key="1">
    <citation type="submission" date="2019-09" db="EMBL/GenBank/DDBJ databases">
        <title>Segnochrobactrum spirostomi gen. nov., sp. nov., isolated from the ciliate Spirostomum cf. yagiui and description of a novel family, Segnochrobactraceae fam. nov. within the order Rhizobiales of the class Alphaproteobacteria.</title>
        <authorList>
            <person name="Akter S."/>
            <person name="Shazib S.U.A."/>
            <person name="Shin M.K."/>
        </authorList>
    </citation>
    <scope>NUCLEOTIDE SEQUENCE [LARGE SCALE GENOMIC DNA]</scope>
    <source>
        <strain evidence="2 3">Sp-1</strain>
    </source>
</reference>
<dbReference type="EMBL" id="VWNA01000001">
    <property type="protein sequence ID" value="MQT11458.1"/>
    <property type="molecule type" value="Genomic_DNA"/>
</dbReference>
<keyword evidence="1" id="KW-0732">Signal</keyword>
<accession>A0A6A7XYR1</accession>
<evidence type="ECO:0000256" key="1">
    <source>
        <dbReference type="SAM" id="SignalP"/>
    </source>
</evidence>
<gene>
    <name evidence="2" type="ORF">F0357_01960</name>
</gene>
<sequence length="81" mass="8689">MKKSTVIAICVGTMIPSAAWAMANPASVFCGKMGGHTVNAKLADGSEISLCYLPGNKIVEEWTLFRMFDGKKPAPGRNPFK</sequence>
<evidence type="ECO:0000313" key="3">
    <source>
        <dbReference type="Proteomes" id="UP000332515"/>
    </source>
</evidence>